<evidence type="ECO:0000313" key="2">
    <source>
        <dbReference type="EMBL" id="NEM91428.1"/>
    </source>
</evidence>
<feature type="domain" description="MobA-like NTP transferase" evidence="1">
    <location>
        <begin position="6"/>
        <end position="163"/>
    </location>
</feature>
<comment type="caution">
    <text evidence="2">The sequence shown here is derived from an EMBL/GenBank/DDBJ whole genome shotgun (WGS) entry which is preliminary data.</text>
</comment>
<gene>
    <name evidence="2" type="ORF">G3T37_08660</name>
</gene>
<reference evidence="2 3" key="1">
    <citation type="journal article" date="2014" name="Int. J. Syst. Evol. Microbiol.">
        <title>Description of Galbitalea soli gen. nov., sp. nov., and Frondihabitans sucicola sp. nov.</title>
        <authorList>
            <person name="Kim S.J."/>
            <person name="Lim J.M."/>
            <person name="Ahn J.H."/>
            <person name="Weon H.Y."/>
            <person name="Hamada M."/>
            <person name="Suzuki K."/>
            <person name="Ahn T.Y."/>
            <person name="Kwon S.W."/>
        </authorList>
    </citation>
    <scope>NUCLEOTIDE SEQUENCE [LARGE SCALE GENOMIC DNA]</scope>
    <source>
        <strain evidence="2 3">NBRC 108727</strain>
    </source>
</reference>
<protein>
    <submittedName>
        <fullName evidence="2">Nucleotidyltransferase family protein</fullName>
    </submittedName>
</protein>
<name>A0A7C9PNI1_9MICO</name>
<keyword evidence="3" id="KW-1185">Reference proteome</keyword>
<keyword evidence="2" id="KW-0808">Transferase</keyword>
<dbReference type="Gene3D" id="3.90.550.10">
    <property type="entry name" value="Spore Coat Polysaccharide Biosynthesis Protein SpsA, Chain A"/>
    <property type="match status" value="1"/>
</dbReference>
<accession>A0A7C9PNI1</accession>
<dbReference type="CDD" id="cd04182">
    <property type="entry name" value="GT_2_like_f"/>
    <property type="match status" value="1"/>
</dbReference>
<dbReference type="EMBL" id="JAAGWZ010000002">
    <property type="protein sequence ID" value="NEM91428.1"/>
    <property type="molecule type" value="Genomic_DNA"/>
</dbReference>
<dbReference type="Proteomes" id="UP000479756">
    <property type="component" value="Unassembled WGS sequence"/>
</dbReference>
<dbReference type="PANTHER" id="PTHR43777:SF1">
    <property type="entry name" value="MOLYBDENUM COFACTOR CYTIDYLYLTRANSFERASE"/>
    <property type="match status" value="1"/>
</dbReference>
<evidence type="ECO:0000313" key="3">
    <source>
        <dbReference type="Proteomes" id="UP000479756"/>
    </source>
</evidence>
<sequence>MASLCGLVLAAGAGRRMGGPKALQRRADGVPWLAHASAVLRAAGCERVLVVLGAAADDARALVPAGDEVVVAEDWAEGMSASIRAGLAAASGAAVLLTLVDLPELPDAVARRVVAAGYGPDSLRQAAFDGRPGHPVLIGREHWGALAAELRGDRGARGYLLAHGAQEIECGDLFDGGDVDR</sequence>
<dbReference type="PANTHER" id="PTHR43777">
    <property type="entry name" value="MOLYBDENUM COFACTOR CYTIDYLYLTRANSFERASE"/>
    <property type="match status" value="1"/>
</dbReference>
<evidence type="ECO:0000259" key="1">
    <source>
        <dbReference type="Pfam" id="PF12804"/>
    </source>
</evidence>
<dbReference type="GO" id="GO:0016779">
    <property type="term" value="F:nucleotidyltransferase activity"/>
    <property type="evidence" value="ECO:0007669"/>
    <property type="project" value="UniProtKB-ARBA"/>
</dbReference>
<dbReference type="InterPro" id="IPR025877">
    <property type="entry name" value="MobA-like_NTP_Trfase"/>
</dbReference>
<dbReference type="AlphaFoldDB" id="A0A7C9PNI1"/>
<dbReference type="InterPro" id="IPR029044">
    <property type="entry name" value="Nucleotide-diphossugar_trans"/>
</dbReference>
<dbReference type="Pfam" id="PF12804">
    <property type="entry name" value="NTP_transf_3"/>
    <property type="match status" value="1"/>
</dbReference>
<organism evidence="2 3">
    <name type="scientific">Galbitalea soli</name>
    <dbReference type="NCBI Taxonomy" id="1268042"/>
    <lineage>
        <taxon>Bacteria</taxon>
        <taxon>Bacillati</taxon>
        <taxon>Actinomycetota</taxon>
        <taxon>Actinomycetes</taxon>
        <taxon>Micrococcales</taxon>
        <taxon>Microbacteriaceae</taxon>
        <taxon>Galbitalea</taxon>
    </lineage>
</organism>
<dbReference type="RefSeq" id="WP_163473138.1">
    <property type="nucleotide sequence ID" value="NZ_JAAGWZ010000002.1"/>
</dbReference>
<dbReference type="SUPFAM" id="SSF53448">
    <property type="entry name" value="Nucleotide-diphospho-sugar transferases"/>
    <property type="match status" value="1"/>
</dbReference>
<proteinExistence type="predicted"/>